<protein>
    <recommendedName>
        <fullName evidence="3">ABM domain-containing protein</fullName>
    </recommendedName>
</protein>
<accession>A0A6L7GN14</accession>
<dbReference type="Proteomes" id="UP000475545">
    <property type="component" value="Unassembled WGS sequence"/>
</dbReference>
<evidence type="ECO:0000313" key="2">
    <source>
        <dbReference type="Proteomes" id="UP000475545"/>
    </source>
</evidence>
<sequence length="200" mass="22280">MFIQLFQGKVSDPEGLQRCLDRWDTELKPGATGYLGTTAGTADDGTFVALARFESQEAAKRNSERPEQGTWWAETEQCFDGPVTFMDCTDVTEWMHGGSDDAGFVQIMEGHSSDVGRMRELLGEVGDRVHEGRPDIIGGLLCGDGSDSYVEAIYFTSEAEAREGEKMEIPDDLRPLFEEEMRLMGDVSYYDLHTPMLASR</sequence>
<name>A0A6L7GN14_9ACTN</name>
<dbReference type="AlphaFoldDB" id="A0A6L7GN14"/>
<evidence type="ECO:0008006" key="3">
    <source>
        <dbReference type="Google" id="ProtNLM"/>
    </source>
</evidence>
<organism evidence="1 2">
    <name type="scientific">Gordonia mangrovi</name>
    <dbReference type="NCBI Taxonomy" id="2665643"/>
    <lineage>
        <taxon>Bacteria</taxon>
        <taxon>Bacillati</taxon>
        <taxon>Actinomycetota</taxon>
        <taxon>Actinomycetes</taxon>
        <taxon>Mycobacteriales</taxon>
        <taxon>Gordoniaceae</taxon>
        <taxon>Gordonia</taxon>
    </lineage>
</organism>
<reference evidence="1 2" key="1">
    <citation type="submission" date="2019-11" db="EMBL/GenBank/DDBJ databases">
        <title>Gordonia sp. nov., a novel actinobacterium isolated from mangrove soil in Hainan.</title>
        <authorList>
            <person name="Huang X."/>
            <person name="Xie Y."/>
            <person name="Chu X."/>
            <person name="Xiao K."/>
        </authorList>
    </citation>
    <scope>NUCLEOTIDE SEQUENCE [LARGE SCALE GENOMIC DNA]</scope>
    <source>
        <strain evidence="1 2">HNM0687</strain>
    </source>
</reference>
<dbReference type="EMBL" id="WMBR01000002">
    <property type="protein sequence ID" value="MXP21329.1"/>
    <property type="molecule type" value="Genomic_DNA"/>
</dbReference>
<gene>
    <name evidence="1" type="ORF">GIY30_08185</name>
</gene>
<comment type="caution">
    <text evidence="1">The sequence shown here is derived from an EMBL/GenBank/DDBJ whole genome shotgun (WGS) entry which is preliminary data.</text>
</comment>
<proteinExistence type="predicted"/>
<keyword evidence="2" id="KW-1185">Reference proteome</keyword>
<evidence type="ECO:0000313" key="1">
    <source>
        <dbReference type="EMBL" id="MXP21329.1"/>
    </source>
</evidence>
<dbReference type="RefSeq" id="WP_160901530.1">
    <property type="nucleotide sequence ID" value="NZ_CP102850.1"/>
</dbReference>